<keyword evidence="7 8" id="KW-0472">Membrane</keyword>
<dbReference type="Gene3D" id="1.10.540.10">
    <property type="entry name" value="Acyl-CoA dehydrogenase/oxidase, N-terminal domain"/>
    <property type="match status" value="1"/>
</dbReference>
<dbReference type="InterPro" id="IPR037069">
    <property type="entry name" value="AcylCoA_DH/ox_N_sf"/>
</dbReference>
<reference evidence="12" key="3">
    <citation type="submission" date="2025-04" db="UniProtKB">
        <authorList>
            <consortium name="RefSeq"/>
        </authorList>
    </citation>
    <scope>IDENTIFICATION</scope>
    <source>
        <strain evidence="12">CBS 304.34</strain>
    </source>
</reference>
<feature type="transmembrane region" description="Helical" evidence="8">
    <location>
        <begin position="112"/>
        <end position="135"/>
    </location>
</feature>
<proteinExistence type="inferred from homology"/>
<keyword evidence="6" id="KW-0560">Oxidoreductase</keyword>
<gene>
    <name evidence="10 12" type="ORF">BDZ99DRAFT_505884</name>
</gene>
<dbReference type="InterPro" id="IPR046373">
    <property type="entry name" value="Acyl-CoA_Oxase/DH_mid-dom_sf"/>
</dbReference>
<keyword evidence="11" id="KW-1185">Reference proteome</keyword>
<evidence type="ECO:0000313" key="12">
    <source>
        <dbReference type="RefSeq" id="XP_033583435.1"/>
    </source>
</evidence>
<feature type="domain" description="Acyl-CoA dehydrogenase C-terminal" evidence="9">
    <location>
        <begin position="485"/>
        <end position="627"/>
    </location>
</feature>
<comment type="subcellular location">
    <subcellularLocation>
        <location evidence="1">Membrane</location>
        <topology evidence="1">Multi-pass membrane protein</topology>
    </subcellularLocation>
</comment>
<name>A0A6A6Z5V2_9PEZI</name>
<dbReference type="RefSeq" id="XP_033583435.1">
    <property type="nucleotide sequence ID" value="XM_033724135.1"/>
</dbReference>
<dbReference type="OrthoDB" id="5356974at2759"/>
<dbReference type="Pfam" id="PF01184">
    <property type="entry name" value="Gpr1_Fun34_YaaH"/>
    <property type="match status" value="1"/>
</dbReference>
<dbReference type="InterPro" id="IPR051633">
    <property type="entry name" value="AceTr"/>
</dbReference>
<dbReference type="GO" id="GO:0005886">
    <property type="term" value="C:plasma membrane"/>
    <property type="evidence" value="ECO:0007669"/>
    <property type="project" value="TreeGrafter"/>
</dbReference>
<reference evidence="10 12" key="1">
    <citation type="journal article" date="2020" name="Stud. Mycol.">
        <title>101 Dothideomycetes genomes: a test case for predicting lifestyles and emergence of pathogens.</title>
        <authorList>
            <person name="Haridas S."/>
            <person name="Albert R."/>
            <person name="Binder M."/>
            <person name="Bloem J."/>
            <person name="Labutti K."/>
            <person name="Salamov A."/>
            <person name="Andreopoulos B."/>
            <person name="Baker S."/>
            <person name="Barry K."/>
            <person name="Bills G."/>
            <person name="Bluhm B."/>
            <person name="Cannon C."/>
            <person name="Castanera R."/>
            <person name="Culley D."/>
            <person name="Daum C."/>
            <person name="Ezra D."/>
            <person name="Gonzalez J."/>
            <person name="Henrissat B."/>
            <person name="Kuo A."/>
            <person name="Liang C."/>
            <person name="Lipzen A."/>
            <person name="Lutzoni F."/>
            <person name="Magnuson J."/>
            <person name="Mondo S."/>
            <person name="Nolan M."/>
            <person name="Ohm R."/>
            <person name="Pangilinan J."/>
            <person name="Park H.-J."/>
            <person name="Ramirez L."/>
            <person name="Alfaro M."/>
            <person name="Sun H."/>
            <person name="Tritt A."/>
            <person name="Yoshinaga Y."/>
            <person name="Zwiers L.-H."/>
            <person name="Turgeon B."/>
            <person name="Goodwin S."/>
            <person name="Spatafora J."/>
            <person name="Crous P."/>
            <person name="Grigoriev I."/>
        </authorList>
    </citation>
    <scope>NUCLEOTIDE SEQUENCE</scope>
    <source>
        <strain evidence="10 12">CBS 304.34</strain>
    </source>
</reference>
<organism evidence="10">
    <name type="scientific">Mytilinidion resinicola</name>
    <dbReference type="NCBI Taxonomy" id="574789"/>
    <lineage>
        <taxon>Eukaryota</taxon>
        <taxon>Fungi</taxon>
        <taxon>Dikarya</taxon>
        <taxon>Ascomycota</taxon>
        <taxon>Pezizomycotina</taxon>
        <taxon>Dothideomycetes</taxon>
        <taxon>Pleosporomycetidae</taxon>
        <taxon>Mytilinidiales</taxon>
        <taxon>Mytilinidiaceae</taxon>
        <taxon>Mytilinidion</taxon>
    </lineage>
</organism>
<evidence type="ECO:0000256" key="8">
    <source>
        <dbReference type="SAM" id="Phobius"/>
    </source>
</evidence>
<keyword evidence="3" id="KW-0285">Flavoprotein</keyword>
<accession>A0A6A6Z5V2</accession>
<dbReference type="SUPFAM" id="SSF56645">
    <property type="entry name" value="Acyl-CoA dehydrogenase NM domain-like"/>
    <property type="match status" value="1"/>
</dbReference>
<dbReference type="GO" id="GO:0050660">
    <property type="term" value="F:flavin adenine dinucleotide binding"/>
    <property type="evidence" value="ECO:0007669"/>
    <property type="project" value="InterPro"/>
</dbReference>
<dbReference type="FunFam" id="1.10.540.10:FF:000025">
    <property type="entry name" value="Related to Dibenzothiophene desulfurization enzyme C"/>
    <property type="match status" value="1"/>
</dbReference>
<dbReference type="AlphaFoldDB" id="A0A6A6Z5V2"/>
<dbReference type="GO" id="GO:0015123">
    <property type="term" value="F:acetate transmembrane transporter activity"/>
    <property type="evidence" value="ECO:0007669"/>
    <property type="project" value="TreeGrafter"/>
</dbReference>
<feature type="transmembrane region" description="Helical" evidence="8">
    <location>
        <begin position="82"/>
        <end position="100"/>
    </location>
</feature>
<evidence type="ECO:0000259" key="9">
    <source>
        <dbReference type="Pfam" id="PF08028"/>
    </source>
</evidence>
<sequence length="653" mass="71588">MAYSTSNSDDLNVNKNQSIGLRETNTLTNDQEKQPFSTFRAPALPNSLGSGTALAIGAFATTLTTLSLSLMQWRGVVITNVYVANFFFVAVFGLLITAQWEMAVGNGFAYTVFSAFGLFYAGYAAILTPSFGIAAAYGDDLVQYNNALGFFMTLWTIFVLTFLIASIPTNVVYIAIFFLVDLGFLTVAASYFAAADGHAAAAVRLQKAGGGFCFVAGLPFIPSRYTNKQLLMALDPAVYDEYSKKWSELPKDEQGWIARAKEVSEILSRDVVKRNAENKAPFAEVALLKHAGLLKVLGPKKYGGGEQPWSVGYKLIREVANGDSSLGMLLGYHLLWSTTANVVGTPEQADHAQDLIISNNYFIGGAVNPRDEDHKITSDGDYIVFNGFKRFNTGGVVSDLTVLEGVYEGTEHHIFAFVKTQQFGIEFQHDWHNIGLRLTESGSVKINNVRVPWVDALGWSAEKKELIPEILTIPFATLLLPTIQLVFSNFYLGIAQGALTAAAAYTNKNTRPWPYAGNDPKKTATDEFYILERYGNFHAHVNAATALADRAGDLVSSIYATHTADRKSLTPTRRGELAEEVASVKVVTTDTGLRVTSGVFEVTGAKATGESVGLDRFWRDLRTHTLHDPVAYKNRELGRWRLLGEAPEPTWYT</sequence>
<feature type="transmembrane region" description="Helical" evidence="8">
    <location>
        <begin position="171"/>
        <end position="194"/>
    </location>
</feature>
<evidence type="ECO:0000256" key="4">
    <source>
        <dbReference type="ARBA" id="ARBA00022692"/>
    </source>
</evidence>
<evidence type="ECO:0000256" key="6">
    <source>
        <dbReference type="ARBA" id="ARBA00023002"/>
    </source>
</evidence>
<dbReference type="GeneID" id="54465028"/>
<evidence type="ECO:0000313" key="11">
    <source>
        <dbReference type="Proteomes" id="UP000504636"/>
    </source>
</evidence>
<evidence type="ECO:0000256" key="5">
    <source>
        <dbReference type="ARBA" id="ARBA00022989"/>
    </source>
</evidence>
<dbReference type="GO" id="GO:0016627">
    <property type="term" value="F:oxidoreductase activity, acting on the CH-CH group of donors"/>
    <property type="evidence" value="ECO:0007669"/>
    <property type="project" value="InterPro"/>
</dbReference>
<keyword evidence="4 8" id="KW-0812">Transmembrane</keyword>
<dbReference type="PANTHER" id="PTHR31123:SF7">
    <property type="entry name" value="MARVEL DOMAIN-CONTAINING PROTEIN"/>
    <property type="match status" value="1"/>
</dbReference>
<dbReference type="PANTHER" id="PTHR31123">
    <property type="entry name" value="ACCUMULATION OF DYADS PROTEIN 2-RELATED"/>
    <property type="match status" value="1"/>
</dbReference>
<dbReference type="InterPro" id="IPR013107">
    <property type="entry name" value="Acyl-CoA_DH_C"/>
</dbReference>
<comment type="similarity">
    <text evidence="2">Belongs to the acetate uptake transporter (AceTr) (TC 2.A.96) family.</text>
</comment>
<protein>
    <submittedName>
        <fullName evidence="10 12">Thermophilic desulfurizing enzyme family protein</fullName>
    </submittedName>
</protein>
<dbReference type="FunFam" id="2.40.110.10:FF:000020">
    <property type="entry name" value="Putative acyl-CoA dehydrogenase YdbM"/>
    <property type="match status" value="1"/>
</dbReference>
<keyword evidence="5 8" id="KW-1133">Transmembrane helix</keyword>
<dbReference type="Pfam" id="PF08028">
    <property type="entry name" value="Acyl-CoA_dh_2"/>
    <property type="match status" value="1"/>
</dbReference>
<dbReference type="InterPro" id="IPR009100">
    <property type="entry name" value="AcylCoA_DH/oxidase_NM_dom_sf"/>
</dbReference>
<dbReference type="InterPro" id="IPR036250">
    <property type="entry name" value="AcylCo_DH-like_C"/>
</dbReference>
<dbReference type="FunFam" id="1.20.140.10:FF:000032">
    <property type="entry name" value="Thermophilic desulfurizing enzyme family protein"/>
    <property type="match status" value="1"/>
</dbReference>
<evidence type="ECO:0000313" key="10">
    <source>
        <dbReference type="EMBL" id="KAF2816471.1"/>
    </source>
</evidence>
<evidence type="ECO:0000256" key="7">
    <source>
        <dbReference type="ARBA" id="ARBA00023136"/>
    </source>
</evidence>
<dbReference type="Gene3D" id="2.40.110.10">
    <property type="entry name" value="Butyryl-CoA Dehydrogenase, subunit A, domain 2"/>
    <property type="match status" value="1"/>
</dbReference>
<evidence type="ECO:0000256" key="1">
    <source>
        <dbReference type="ARBA" id="ARBA00004141"/>
    </source>
</evidence>
<dbReference type="Proteomes" id="UP000504636">
    <property type="component" value="Unplaced"/>
</dbReference>
<dbReference type="SUPFAM" id="SSF47203">
    <property type="entry name" value="Acyl-CoA dehydrogenase C-terminal domain-like"/>
    <property type="match status" value="1"/>
</dbReference>
<dbReference type="InterPro" id="IPR000791">
    <property type="entry name" value="Gpr1/Fun34/SatP-like"/>
</dbReference>
<evidence type="ECO:0000256" key="3">
    <source>
        <dbReference type="ARBA" id="ARBA00022630"/>
    </source>
</evidence>
<feature type="transmembrane region" description="Helical" evidence="8">
    <location>
        <begin position="48"/>
        <end position="70"/>
    </location>
</feature>
<feature type="transmembrane region" description="Helical" evidence="8">
    <location>
        <begin position="147"/>
        <end position="165"/>
    </location>
</feature>
<dbReference type="Gene3D" id="1.20.140.10">
    <property type="entry name" value="Butyryl-CoA Dehydrogenase, subunit A, domain 3"/>
    <property type="match status" value="1"/>
</dbReference>
<evidence type="ECO:0000256" key="2">
    <source>
        <dbReference type="ARBA" id="ARBA00005587"/>
    </source>
</evidence>
<dbReference type="EMBL" id="MU003693">
    <property type="protein sequence ID" value="KAF2816471.1"/>
    <property type="molecule type" value="Genomic_DNA"/>
</dbReference>
<reference evidence="12" key="2">
    <citation type="submission" date="2020-04" db="EMBL/GenBank/DDBJ databases">
        <authorList>
            <consortium name="NCBI Genome Project"/>
        </authorList>
    </citation>
    <scope>NUCLEOTIDE SEQUENCE</scope>
    <source>
        <strain evidence="12">CBS 304.34</strain>
    </source>
</reference>